<dbReference type="InterPro" id="IPR010065">
    <property type="entry name" value="AA_ABC_transptr_permease_3TM"/>
</dbReference>
<dbReference type="PROSITE" id="PS50928">
    <property type="entry name" value="ABC_TM1"/>
    <property type="match status" value="1"/>
</dbReference>
<dbReference type="Pfam" id="PF00528">
    <property type="entry name" value="BPD_transp_1"/>
    <property type="match status" value="1"/>
</dbReference>
<name>A0ABS4FS96_9BACL</name>
<keyword evidence="11" id="KW-1185">Reference proteome</keyword>
<feature type="domain" description="ABC transmembrane type-1" evidence="9">
    <location>
        <begin position="22"/>
        <end position="207"/>
    </location>
</feature>
<dbReference type="InterPro" id="IPR000515">
    <property type="entry name" value="MetI-like"/>
</dbReference>
<sequence>MYIPTLDFDLMRESIPFLLSGLGYTLGIAVSAFLAGNVVGILLVFLGMLPSRLVKAVVALYLSFFRGVPALVLLFLLYFGLPYQLPALTAAIICFTLTSSAFIGEIYRGSIAGVERGQWDAAYALGFSFTKTLRLIILPQAFRISIPALSNVAMDLLKGTSLVAMISIPDVFLKAKIVGGRTFDYMSMYVLVAIIYWLLCIGIGVLQKYLERRYARQFEIDRHKLKS</sequence>
<organism evidence="10 11">
    <name type="scientific">Paenibacillus turicensis</name>
    <dbReference type="NCBI Taxonomy" id="160487"/>
    <lineage>
        <taxon>Bacteria</taxon>
        <taxon>Bacillati</taxon>
        <taxon>Bacillota</taxon>
        <taxon>Bacilli</taxon>
        <taxon>Bacillales</taxon>
        <taxon>Paenibacillaceae</taxon>
        <taxon>Paenibacillus</taxon>
    </lineage>
</organism>
<evidence type="ECO:0000313" key="11">
    <source>
        <dbReference type="Proteomes" id="UP001519272"/>
    </source>
</evidence>
<feature type="transmembrane region" description="Helical" evidence="8">
    <location>
        <begin position="87"/>
        <end position="107"/>
    </location>
</feature>
<evidence type="ECO:0000256" key="2">
    <source>
        <dbReference type="ARBA" id="ARBA00022448"/>
    </source>
</evidence>
<feature type="transmembrane region" description="Helical" evidence="8">
    <location>
        <begin position="188"/>
        <end position="206"/>
    </location>
</feature>
<keyword evidence="5" id="KW-0029">Amino-acid transport</keyword>
<evidence type="ECO:0000256" key="7">
    <source>
        <dbReference type="ARBA" id="ARBA00023136"/>
    </source>
</evidence>
<comment type="similarity">
    <text evidence="8">Belongs to the binding-protein-dependent transport system permease family.</text>
</comment>
<evidence type="ECO:0000256" key="6">
    <source>
        <dbReference type="ARBA" id="ARBA00022989"/>
    </source>
</evidence>
<evidence type="ECO:0000256" key="5">
    <source>
        <dbReference type="ARBA" id="ARBA00022970"/>
    </source>
</evidence>
<dbReference type="Gene3D" id="1.10.3720.10">
    <property type="entry name" value="MetI-like"/>
    <property type="match status" value="1"/>
</dbReference>
<protein>
    <submittedName>
        <fullName evidence="10">Cystine transport system permease protein</fullName>
    </submittedName>
</protein>
<keyword evidence="4 8" id="KW-0812">Transmembrane</keyword>
<dbReference type="InterPro" id="IPR035906">
    <property type="entry name" value="MetI-like_sf"/>
</dbReference>
<evidence type="ECO:0000256" key="1">
    <source>
        <dbReference type="ARBA" id="ARBA00004651"/>
    </source>
</evidence>
<accession>A0ABS4FS96</accession>
<feature type="transmembrane region" description="Helical" evidence="8">
    <location>
        <begin position="144"/>
        <end position="168"/>
    </location>
</feature>
<keyword evidence="2 8" id="KW-0813">Transport</keyword>
<keyword evidence="3" id="KW-1003">Cell membrane</keyword>
<keyword evidence="7 8" id="KW-0472">Membrane</keyword>
<dbReference type="EMBL" id="JAGGKG010000008">
    <property type="protein sequence ID" value="MBP1905425.1"/>
    <property type="molecule type" value="Genomic_DNA"/>
</dbReference>
<evidence type="ECO:0000256" key="3">
    <source>
        <dbReference type="ARBA" id="ARBA00022475"/>
    </source>
</evidence>
<dbReference type="PANTHER" id="PTHR30614:SF0">
    <property type="entry name" value="L-CYSTINE TRANSPORT SYSTEM PERMEASE PROTEIN TCYL"/>
    <property type="match status" value="1"/>
</dbReference>
<dbReference type="SUPFAM" id="SSF161098">
    <property type="entry name" value="MetI-like"/>
    <property type="match status" value="1"/>
</dbReference>
<dbReference type="Proteomes" id="UP001519272">
    <property type="component" value="Unassembled WGS sequence"/>
</dbReference>
<dbReference type="CDD" id="cd06261">
    <property type="entry name" value="TM_PBP2"/>
    <property type="match status" value="1"/>
</dbReference>
<evidence type="ECO:0000259" key="9">
    <source>
        <dbReference type="PROSITE" id="PS50928"/>
    </source>
</evidence>
<dbReference type="PANTHER" id="PTHR30614">
    <property type="entry name" value="MEMBRANE COMPONENT OF AMINO ACID ABC TRANSPORTER"/>
    <property type="match status" value="1"/>
</dbReference>
<gene>
    <name evidence="10" type="ORF">J2Z32_002055</name>
</gene>
<feature type="transmembrane region" description="Helical" evidence="8">
    <location>
        <begin position="22"/>
        <end position="46"/>
    </location>
</feature>
<dbReference type="NCBIfam" id="TIGR01726">
    <property type="entry name" value="HEQRo_perm_3TM"/>
    <property type="match status" value="1"/>
</dbReference>
<comment type="subcellular location">
    <subcellularLocation>
        <location evidence="1 8">Cell membrane</location>
        <topology evidence="1 8">Multi-pass membrane protein</topology>
    </subcellularLocation>
</comment>
<dbReference type="InterPro" id="IPR043429">
    <property type="entry name" value="ArtM/GltK/GlnP/TcyL/YhdX-like"/>
</dbReference>
<feature type="transmembrane region" description="Helical" evidence="8">
    <location>
        <begin position="58"/>
        <end position="81"/>
    </location>
</feature>
<reference evidence="10 11" key="1">
    <citation type="submission" date="2021-03" db="EMBL/GenBank/DDBJ databases">
        <title>Genomic Encyclopedia of Type Strains, Phase IV (KMG-IV): sequencing the most valuable type-strain genomes for metagenomic binning, comparative biology and taxonomic classification.</title>
        <authorList>
            <person name="Goeker M."/>
        </authorList>
    </citation>
    <scope>NUCLEOTIDE SEQUENCE [LARGE SCALE GENOMIC DNA]</scope>
    <source>
        <strain evidence="10 11">DSM 14349</strain>
    </source>
</reference>
<evidence type="ECO:0000256" key="8">
    <source>
        <dbReference type="RuleBase" id="RU363032"/>
    </source>
</evidence>
<evidence type="ECO:0000256" key="4">
    <source>
        <dbReference type="ARBA" id="ARBA00022692"/>
    </source>
</evidence>
<dbReference type="RefSeq" id="WP_210089046.1">
    <property type="nucleotide sequence ID" value="NZ_JAGGKG010000008.1"/>
</dbReference>
<keyword evidence="6 8" id="KW-1133">Transmembrane helix</keyword>
<comment type="caution">
    <text evidence="10">The sequence shown here is derived from an EMBL/GenBank/DDBJ whole genome shotgun (WGS) entry which is preliminary data.</text>
</comment>
<proteinExistence type="inferred from homology"/>
<evidence type="ECO:0000313" key="10">
    <source>
        <dbReference type="EMBL" id="MBP1905425.1"/>
    </source>
</evidence>